<dbReference type="EMBL" id="CP104205">
    <property type="protein sequence ID" value="UWX55754.1"/>
    <property type="molecule type" value="Genomic_DNA"/>
</dbReference>
<evidence type="ECO:0008006" key="3">
    <source>
        <dbReference type="Google" id="ProtNLM"/>
    </source>
</evidence>
<evidence type="ECO:0000313" key="2">
    <source>
        <dbReference type="Proteomes" id="UP001059209"/>
    </source>
</evidence>
<name>A0ABY5YC04_9FLAO</name>
<keyword evidence="2" id="KW-1185">Reference proteome</keyword>
<accession>A0ABY5YC04</accession>
<reference evidence="1" key="1">
    <citation type="submission" date="2022-09" db="EMBL/GenBank/DDBJ databases">
        <title>Maribacter litopenaei sp. nov., isolated from the intestinal tract of the Pacific White Shrimp, Litopenaeus vannamei.</title>
        <authorList>
            <person name="Kim S.Y."/>
            <person name="Hwang C.Y."/>
        </authorList>
    </citation>
    <scope>NUCLEOTIDE SEQUENCE</scope>
    <source>
        <strain evidence="1">HL-LV01</strain>
    </source>
</reference>
<sequence length="165" mass="19325">MKNKLNILLLSSFVLALTLAVWVYYQTTHRIGDIAFDENIDNSEFIVCNEDRITQYYSVETYYQGGEKTIKNELNKLINNLSFNESGFITFRFIVNCENSVGRFRVKMVNSDLKENSFKSNNIKQIQESIKRLKGWQAGKWKDESLDSYYVLNFKIENGKIVDIF</sequence>
<gene>
    <name evidence="1" type="ORF">NYZ99_04850</name>
</gene>
<dbReference type="RefSeq" id="WP_260574052.1">
    <property type="nucleotide sequence ID" value="NZ_CP104205.1"/>
</dbReference>
<dbReference type="Proteomes" id="UP001059209">
    <property type="component" value="Chromosome"/>
</dbReference>
<proteinExistence type="predicted"/>
<organism evidence="1 2">
    <name type="scientific">Maribacter litopenaei</name>
    <dbReference type="NCBI Taxonomy" id="2976127"/>
    <lineage>
        <taxon>Bacteria</taxon>
        <taxon>Pseudomonadati</taxon>
        <taxon>Bacteroidota</taxon>
        <taxon>Flavobacteriia</taxon>
        <taxon>Flavobacteriales</taxon>
        <taxon>Flavobacteriaceae</taxon>
        <taxon>Maribacter</taxon>
    </lineage>
</organism>
<evidence type="ECO:0000313" key="1">
    <source>
        <dbReference type="EMBL" id="UWX55754.1"/>
    </source>
</evidence>
<protein>
    <recommendedName>
        <fullName evidence="3">TonB C-terminal domain-containing protein</fullName>
    </recommendedName>
</protein>